<name>A0A0A9ABY0_ARUDO</name>
<protein>
    <submittedName>
        <fullName evidence="2">AsnS2</fullName>
    </submittedName>
</protein>
<reference evidence="2" key="1">
    <citation type="submission" date="2014-09" db="EMBL/GenBank/DDBJ databases">
        <authorList>
            <person name="Magalhaes I.L.F."/>
            <person name="Oliveira U."/>
            <person name="Santos F.R."/>
            <person name="Vidigal T.H.D.A."/>
            <person name="Brescovit A.D."/>
            <person name="Santos A.J."/>
        </authorList>
    </citation>
    <scope>NUCLEOTIDE SEQUENCE</scope>
    <source>
        <tissue evidence="2">Shoot tissue taken approximately 20 cm above the soil surface</tissue>
    </source>
</reference>
<evidence type="ECO:0000256" key="1">
    <source>
        <dbReference type="SAM" id="MobiDB-lite"/>
    </source>
</evidence>
<accession>A0A0A9ABY0</accession>
<sequence>MSSRRPSAPGSWSCRAGSSTVAPTGAAFVRSGTATSLTSASPSSTRPPATSPSTTRTNPSSSPSTARSTTTNNSGSSSPPRTSSGPAATARSSHTCTRSMAKGLLTCWTAYSPSSCWTPATAPSSPPATPSVSRPSTSDGESMGRSGYRQR</sequence>
<feature type="region of interest" description="Disordered" evidence="1">
    <location>
        <begin position="117"/>
        <end position="151"/>
    </location>
</feature>
<feature type="region of interest" description="Disordered" evidence="1">
    <location>
        <begin position="1"/>
        <end position="96"/>
    </location>
</feature>
<dbReference type="AlphaFoldDB" id="A0A0A9ABY0"/>
<reference evidence="2" key="2">
    <citation type="journal article" date="2015" name="Data Brief">
        <title>Shoot transcriptome of the giant reed, Arundo donax.</title>
        <authorList>
            <person name="Barrero R.A."/>
            <person name="Guerrero F.D."/>
            <person name="Moolhuijzen P."/>
            <person name="Goolsby J.A."/>
            <person name="Tidwell J."/>
            <person name="Bellgard S.E."/>
            <person name="Bellgard M.I."/>
        </authorList>
    </citation>
    <scope>NUCLEOTIDE SEQUENCE</scope>
    <source>
        <tissue evidence="2">Shoot tissue taken approximately 20 cm above the soil surface</tissue>
    </source>
</reference>
<proteinExistence type="predicted"/>
<feature type="compositionally biased region" description="Low complexity" evidence="1">
    <location>
        <begin position="30"/>
        <end position="90"/>
    </location>
</feature>
<evidence type="ECO:0000313" key="2">
    <source>
        <dbReference type="EMBL" id="JAD47453.1"/>
    </source>
</evidence>
<organism evidence="2">
    <name type="scientific">Arundo donax</name>
    <name type="common">Giant reed</name>
    <name type="synonym">Donax arundinaceus</name>
    <dbReference type="NCBI Taxonomy" id="35708"/>
    <lineage>
        <taxon>Eukaryota</taxon>
        <taxon>Viridiplantae</taxon>
        <taxon>Streptophyta</taxon>
        <taxon>Embryophyta</taxon>
        <taxon>Tracheophyta</taxon>
        <taxon>Spermatophyta</taxon>
        <taxon>Magnoliopsida</taxon>
        <taxon>Liliopsida</taxon>
        <taxon>Poales</taxon>
        <taxon>Poaceae</taxon>
        <taxon>PACMAD clade</taxon>
        <taxon>Arundinoideae</taxon>
        <taxon>Arundineae</taxon>
        <taxon>Arundo</taxon>
    </lineage>
</organism>
<dbReference type="EMBL" id="GBRH01250442">
    <property type="protein sequence ID" value="JAD47453.1"/>
    <property type="molecule type" value="Transcribed_RNA"/>
</dbReference>